<feature type="domain" description="Ice-binding protein C-terminal" evidence="2">
    <location>
        <begin position="196"/>
        <end position="219"/>
    </location>
</feature>
<dbReference type="Pfam" id="PF07589">
    <property type="entry name" value="PEP-CTERM"/>
    <property type="match status" value="1"/>
</dbReference>
<dbReference type="InterPro" id="IPR013424">
    <property type="entry name" value="Ice-binding_C"/>
</dbReference>
<accession>A0A370DTG5</accession>
<dbReference type="EMBL" id="QFXE01000001">
    <property type="protein sequence ID" value="RDH88491.1"/>
    <property type="molecule type" value="Genomic_DNA"/>
</dbReference>
<dbReference type="Proteomes" id="UP000254771">
    <property type="component" value="Unassembled WGS sequence"/>
</dbReference>
<keyword evidence="4" id="KW-1185">Reference proteome</keyword>
<evidence type="ECO:0000256" key="1">
    <source>
        <dbReference type="SAM" id="SignalP"/>
    </source>
</evidence>
<comment type="caution">
    <text evidence="3">The sequence shown here is derived from an EMBL/GenBank/DDBJ whole genome shotgun (WGS) entry which is preliminary data.</text>
</comment>
<name>A0A370DTG5_9GAMM</name>
<evidence type="ECO:0000259" key="2">
    <source>
        <dbReference type="Pfam" id="PF07589"/>
    </source>
</evidence>
<proteinExistence type="predicted"/>
<gene>
    <name evidence="3" type="ORF">DIZ78_00720</name>
</gene>
<feature type="chain" id="PRO_5016852076" description="Ice-binding protein C-terminal domain-containing protein" evidence="1">
    <location>
        <begin position="31"/>
        <end position="222"/>
    </location>
</feature>
<reference evidence="3 4" key="1">
    <citation type="journal article" date="2018" name="ISME J.">
        <title>Endosymbiont genomes yield clues of tubeworm success.</title>
        <authorList>
            <person name="Li Y."/>
            <person name="Liles M.R."/>
            <person name="Halanych K.M."/>
        </authorList>
    </citation>
    <scope>NUCLEOTIDE SEQUENCE [LARGE SCALE GENOMIC DNA]</scope>
    <source>
        <strain evidence="3">A1462</strain>
    </source>
</reference>
<dbReference type="NCBIfam" id="TIGR02595">
    <property type="entry name" value="PEP_CTERM"/>
    <property type="match status" value="1"/>
</dbReference>
<keyword evidence="1" id="KW-0732">Signal</keyword>
<evidence type="ECO:0000313" key="4">
    <source>
        <dbReference type="Proteomes" id="UP000254771"/>
    </source>
</evidence>
<protein>
    <recommendedName>
        <fullName evidence="2">Ice-binding protein C-terminal domain-containing protein</fullName>
    </recommendedName>
</protein>
<organism evidence="3 4">
    <name type="scientific">endosymbiont of Escarpia spicata</name>
    <dbReference type="NCBI Taxonomy" id="2200908"/>
    <lineage>
        <taxon>Bacteria</taxon>
        <taxon>Pseudomonadati</taxon>
        <taxon>Pseudomonadota</taxon>
        <taxon>Gammaproteobacteria</taxon>
        <taxon>sulfur-oxidizing symbionts</taxon>
    </lineage>
</organism>
<evidence type="ECO:0000313" key="3">
    <source>
        <dbReference type="EMBL" id="RDH88491.1"/>
    </source>
</evidence>
<feature type="signal peptide" evidence="1">
    <location>
        <begin position="1"/>
        <end position="30"/>
    </location>
</feature>
<sequence length="222" mass="22727">MNRVIGNGFKSTALALAGAALLVWGSAASAMPIDFLGLDGTPDPLVEGYQFSAGDFTSWADTFVTTDFGDPNEFLLSGADTYEIMGAGPDKSFINIDAPGASVGGTGFDTTISVDAMFDSPLPSASTLVMQALFGGAVVGSDTITQSGTAFEAMSISLVDLAFDTIWLFDTAAVGDAFRIDNFNVTVVDNTGGGGPVPEPSVLLLMLAGLAGLGMAKRRTKA</sequence>
<dbReference type="AlphaFoldDB" id="A0A370DTG5"/>